<sequence>MKSTKLLLTLKLHYHSIYSTRTYHIQAFPHQTSSPSIIWYVTMQLSKENNKSISNQKANQSNSSHVHVWGWGWLMSCFLQFQNCDECLDLMSGMATNMKEGFSFHSSGDQSPY</sequence>
<reference evidence="2" key="1">
    <citation type="submission" date="2016-06" db="EMBL/GenBank/DDBJ databases">
        <title>Parallel loss of symbiosis genes in relatives of nitrogen-fixing non-legume Parasponia.</title>
        <authorList>
            <person name="Van Velzen R."/>
            <person name="Holmer R."/>
            <person name="Bu F."/>
            <person name="Rutten L."/>
            <person name="Van Zeijl A."/>
            <person name="Liu W."/>
            <person name="Santuari L."/>
            <person name="Cao Q."/>
            <person name="Sharma T."/>
            <person name="Shen D."/>
            <person name="Roswanjaya Y."/>
            <person name="Wardhani T."/>
            <person name="Kalhor M.S."/>
            <person name="Jansen J."/>
            <person name="Van den Hoogen J."/>
            <person name="Gungor B."/>
            <person name="Hartog M."/>
            <person name="Hontelez J."/>
            <person name="Verver J."/>
            <person name="Yang W.-C."/>
            <person name="Schijlen E."/>
            <person name="Repin R."/>
            <person name="Schilthuizen M."/>
            <person name="Schranz E."/>
            <person name="Heidstra R."/>
            <person name="Miyata K."/>
            <person name="Fedorova E."/>
            <person name="Kohlen W."/>
            <person name="Bisseling T."/>
            <person name="Smit S."/>
            <person name="Geurts R."/>
        </authorList>
    </citation>
    <scope>NUCLEOTIDE SEQUENCE [LARGE SCALE GENOMIC DNA]</scope>
    <source>
        <strain evidence="2">cv. RG33-2</strain>
    </source>
</reference>
<dbReference type="OrthoDB" id="10295598at2759"/>
<evidence type="ECO:0000313" key="1">
    <source>
        <dbReference type="EMBL" id="POO01445.1"/>
    </source>
</evidence>
<keyword evidence="2" id="KW-1185">Reference proteome</keyword>
<evidence type="ECO:0000313" key="2">
    <source>
        <dbReference type="Proteomes" id="UP000237000"/>
    </source>
</evidence>
<dbReference type="Proteomes" id="UP000237000">
    <property type="component" value="Unassembled WGS sequence"/>
</dbReference>
<comment type="caution">
    <text evidence="1">The sequence shown here is derived from an EMBL/GenBank/DDBJ whole genome shotgun (WGS) entry which is preliminary data.</text>
</comment>
<gene>
    <name evidence="1" type="ORF">TorRG33x02_027520</name>
</gene>
<accession>A0A2P5FUI8</accession>
<protein>
    <submittedName>
        <fullName evidence="1">Uncharacterized protein</fullName>
    </submittedName>
</protein>
<dbReference type="EMBL" id="JXTC01000008">
    <property type="protein sequence ID" value="POO01445.1"/>
    <property type="molecule type" value="Genomic_DNA"/>
</dbReference>
<organism evidence="1 2">
    <name type="scientific">Trema orientale</name>
    <name type="common">Charcoal tree</name>
    <name type="synonym">Celtis orientalis</name>
    <dbReference type="NCBI Taxonomy" id="63057"/>
    <lineage>
        <taxon>Eukaryota</taxon>
        <taxon>Viridiplantae</taxon>
        <taxon>Streptophyta</taxon>
        <taxon>Embryophyta</taxon>
        <taxon>Tracheophyta</taxon>
        <taxon>Spermatophyta</taxon>
        <taxon>Magnoliopsida</taxon>
        <taxon>eudicotyledons</taxon>
        <taxon>Gunneridae</taxon>
        <taxon>Pentapetalae</taxon>
        <taxon>rosids</taxon>
        <taxon>fabids</taxon>
        <taxon>Rosales</taxon>
        <taxon>Cannabaceae</taxon>
        <taxon>Trema</taxon>
    </lineage>
</organism>
<dbReference type="AlphaFoldDB" id="A0A2P5FUI8"/>
<dbReference type="InParanoid" id="A0A2P5FUI8"/>
<proteinExistence type="predicted"/>
<name>A0A2P5FUI8_TREOI</name>